<keyword evidence="2" id="KW-0413">Isomerase</keyword>
<comment type="similarity">
    <text evidence="1">Belongs to the PhzF family.</text>
</comment>
<dbReference type="PIRSF" id="PIRSF016184">
    <property type="entry name" value="PhzC_PhzF"/>
    <property type="match status" value="1"/>
</dbReference>
<dbReference type="STRING" id="183763.LP52_21760"/>
<accession>A0A0C2JJ28</accession>
<dbReference type="InterPro" id="IPR003719">
    <property type="entry name" value="Phenazine_PhzF-like"/>
</dbReference>
<name>A0A0C2JJ28_9ACTN</name>
<dbReference type="NCBIfam" id="TIGR00654">
    <property type="entry name" value="PhzF_family"/>
    <property type="match status" value="1"/>
</dbReference>
<dbReference type="RefSeq" id="WP_040276234.1">
    <property type="nucleotide sequence ID" value="NZ_JROO01000045.1"/>
</dbReference>
<dbReference type="OrthoDB" id="9788221at2"/>
<dbReference type="PANTHER" id="PTHR13774:SF17">
    <property type="entry name" value="PHENAZINE BIOSYNTHESIS-LIKE DOMAIN-CONTAINING PROTEIN"/>
    <property type="match status" value="1"/>
</dbReference>
<dbReference type="AlphaFoldDB" id="A0A0C2JJ28"/>
<evidence type="ECO:0000256" key="2">
    <source>
        <dbReference type="ARBA" id="ARBA00023235"/>
    </source>
</evidence>
<evidence type="ECO:0000313" key="3">
    <source>
        <dbReference type="EMBL" id="KIH96907.1"/>
    </source>
</evidence>
<protein>
    <submittedName>
        <fullName evidence="3">Oxidoreductase</fullName>
    </submittedName>
</protein>
<dbReference type="EMBL" id="JROO01000045">
    <property type="protein sequence ID" value="KIH96907.1"/>
    <property type="molecule type" value="Genomic_DNA"/>
</dbReference>
<reference evidence="4" key="1">
    <citation type="journal article" date="2015" name="Chem. Biol.">
        <title>Structure, bioactivity, and resistance mechanism of streptomonomicin, an unusual lasso Peptide from an understudied halophilic actinomycete.</title>
        <authorList>
            <person name="Metelev M."/>
            <person name="Tietz J.I."/>
            <person name="Melby J.O."/>
            <person name="Blair P.M."/>
            <person name="Zhu L."/>
            <person name="Livnat I."/>
            <person name="Severinov K."/>
            <person name="Mitchell D.A."/>
        </authorList>
    </citation>
    <scope>NUCLEOTIDE SEQUENCE [LARGE SCALE GENOMIC DNA]</scope>
    <source>
        <strain evidence="4">YIM 90003</strain>
    </source>
</reference>
<dbReference type="Proteomes" id="UP000031675">
    <property type="component" value="Unassembled WGS sequence"/>
</dbReference>
<evidence type="ECO:0000256" key="1">
    <source>
        <dbReference type="ARBA" id="ARBA00008270"/>
    </source>
</evidence>
<dbReference type="Gene3D" id="3.10.310.10">
    <property type="entry name" value="Diaminopimelate Epimerase, Chain A, domain 1"/>
    <property type="match status" value="2"/>
</dbReference>
<proteinExistence type="inferred from homology"/>
<dbReference type="GO" id="GO:0005737">
    <property type="term" value="C:cytoplasm"/>
    <property type="evidence" value="ECO:0007669"/>
    <property type="project" value="TreeGrafter"/>
</dbReference>
<organism evidence="3 4">
    <name type="scientific">Streptomonospora alba</name>
    <dbReference type="NCBI Taxonomy" id="183763"/>
    <lineage>
        <taxon>Bacteria</taxon>
        <taxon>Bacillati</taxon>
        <taxon>Actinomycetota</taxon>
        <taxon>Actinomycetes</taxon>
        <taxon>Streptosporangiales</taxon>
        <taxon>Nocardiopsidaceae</taxon>
        <taxon>Streptomonospora</taxon>
    </lineage>
</organism>
<sequence length="270" mass="28374">MPPFHIVDAFTDTPFAGNPAVVVPLDGDYGDGWAQAVATEFNQPATAFLRPLTGDGDADYELRWFSPRQELALCGHGTLAAAHILTQTGAAGPLRFRTGAGMLTVETGDGRLWLDLPANPPFAAAPPEGVLAAIGAQPAWTGRTGLGDVLLAYDTAAEVQALRPDLESLARAMIGLRGVIVTAPAEDGDEHAFVSRFFAPTVGNPEDHVTGSAHTALGPYWAQRLDRTTMLARQCSPRGGTLAIELPQEPPDRVRIGGPALTVASGQLHT</sequence>
<dbReference type="GO" id="GO:0016853">
    <property type="term" value="F:isomerase activity"/>
    <property type="evidence" value="ECO:0007669"/>
    <property type="project" value="UniProtKB-KW"/>
</dbReference>
<dbReference type="PANTHER" id="PTHR13774">
    <property type="entry name" value="PHENAZINE BIOSYNTHESIS PROTEIN"/>
    <property type="match status" value="1"/>
</dbReference>
<keyword evidence="4" id="KW-1185">Reference proteome</keyword>
<dbReference type="SUPFAM" id="SSF54506">
    <property type="entry name" value="Diaminopimelate epimerase-like"/>
    <property type="match status" value="1"/>
</dbReference>
<comment type="caution">
    <text evidence="3">The sequence shown here is derived from an EMBL/GenBank/DDBJ whole genome shotgun (WGS) entry which is preliminary data.</text>
</comment>
<evidence type="ECO:0000313" key="4">
    <source>
        <dbReference type="Proteomes" id="UP000031675"/>
    </source>
</evidence>
<gene>
    <name evidence="3" type="ORF">LP52_21760</name>
</gene>
<dbReference type="Pfam" id="PF02567">
    <property type="entry name" value="PhzC-PhzF"/>
    <property type="match status" value="1"/>
</dbReference>